<feature type="transmembrane region" description="Helical" evidence="1">
    <location>
        <begin position="42"/>
        <end position="68"/>
    </location>
</feature>
<protein>
    <submittedName>
        <fullName evidence="2">Uncharacterized protein</fullName>
    </submittedName>
</protein>
<dbReference type="AlphaFoldDB" id="A0A5C2S795"/>
<organism evidence="2 3">
    <name type="scientific">Lentinus tigrinus ALCF2SS1-6</name>
    <dbReference type="NCBI Taxonomy" id="1328759"/>
    <lineage>
        <taxon>Eukaryota</taxon>
        <taxon>Fungi</taxon>
        <taxon>Dikarya</taxon>
        <taxon>Basidiomycota</taxon>
        <taxon>Agaricomycotina</taxon>
        <taxon>Agaricomycetes</taxon>
        <taxon>Polyporales</taxon>
        <taxon>Polyporaceae</taxon>
        <taxon>Lentinus</taxon>
    </lineage>
</organism>
<keyword evidence="1" id="KW-0472">Membrane</keyword>
<keyword evidence="3" id="KW-1185">Reference proteome</keyword>
<evidence type="ECO:0000256" key="1">
    <source>
        <dbReference type="SAM" id="Phobius"/>
    </source>
</evidence>
<evidence type="ECO:0000313" key="3">
    <source>
        <dbReference type="Proteomes" id="UP000313359"/>
    </source>
</evidence>
<keyword evidence="1" id="KW-1133">Transmembrane helix</keyword>
<name>A0A5C2S795_9APHY</name>
<reference evidence="2" key="1">
    <citation type="journal article" date="2018" name="Genome Biol. Evol.">
        <title>Genomics and development of Lentinus tigrinus, a white-rot wood-decaying mushroom with dimorphic fruiting bodies.</title>
        <authorList>
            <person name="Wu B."/>
            <person name="Xu Z."/>
            <person name="Knudson A."/>
            <person name="Carlson A."/>
            <person name="Chen N."/>
            <person name="Kovaka S."/>
            <person name="LaButti K."/>
            <person name="Lipzen A."/>
            <person name="Pennachio C."/>
            <person name="Riley R."/>
            <person name="Schakwitz W."/>
            <person name="Umezawa K."/>
            <person name="Ohm R.A."/>
            <person name="Grigoriev I.V."/>
            <person name="Nagy L.G."/>
            <person name="Gibbons J."/>
            <person name="Hibbett D."/>
        </authorList>
    </citation>
    <scope>NUCLEOTIDE SEQUENCE [LARGE SCALE GENOMIC DNA]</scope>
    <source>
        <strain evidence="2">ALCF2SS1-6</strain>
    </source>
</reference>
<dbReference type="Proteomes" id="UP000313359">
    <property type="component" value="Unassembled WGS sequence"/>
</dbReference>
<accession>A0A5C2S795</accession>
<dbReference type="EMBL" id="ML122269">
    <property type="protein sequence ID" value="RPD59632.1"/>
    <property type="molecule type" value="Genomic_DNA"/>
</dbReference>
<keyword evidence="1" id="KW-0812">Transmembrane</keyword>
<proteinExistence type="predicted"/>
<evidence type="ECO:0000313" key="2">
    <source>
        <dbReference type="EMBL" id="RPD59632.1"/>
    </source>
</evidence>
<sequence length="69" mass="8056">MPTLAHPYCNAPFPFFHPLLLGFPDTCAPAVLSRLHSRLRPLMIFSVFFFFFTLDLFPTTLYTVTWLLF</sequence>
<gene>
    <name evidence="2" type="ORF">L227DRAFT_154453</name>
</gene>